<name>A0A0D0K1X9_AGRTU</name>
<accession>A0A0D0K1X9</accession>
<dbReference type="AlphaFoldDB" id="A0A0D0K1X9"/>
<protein>
    <submittedName>
        <fullName evidence="1">Uncharacterized protein</fullName>
    </submittedName>
</protein>
<reference evidence="1 2" key="1">
    <citation type="submission" date="2014-12" db="EMBL/GenBank/DDBJ databases">
        <title>16Stimator: statistical estimation of ribosomal gene copy numbers from draft genome assemblies.</title>
        <authorList>
            <person name="Perisin M.A."/>
            <person name="Vetter M."/>
            <person name="Gilbert J.A."/>
            <person name="Bergelson J."/>
        </authorList>
    </citation>
    <scope>NUCLEOTIDE SEQUENCE [LARGE SCALE GENOMIC DNA]</scope>
    <source>
        <strain evidence="1 2">MEJ076</strain>
    </source>
</reference>
<dbReference type="Proteomes" id="UP000035017">
    <property type="component" value="Unassembled WGS sequence"/>
</dbReference>
<organism evidence="1 2">
    <name type="scientific">Agrobacterium tumefaciens</name>
    <dbReference type="NCBI Taxonomy" id="358"/>
    <lineage>
        <taxon>Bacteria</taxon>
        <taxon>Pseudomonadati</taxon>
        <taxon>Pseudomonadota</taxon>
        <taxon>Alphaproteobacteria</taxon>
        <taxon>Hyphomicrobiales</taxon>
        <taxon>Rhizobiaceae</taxon>
        <taxon>Rhizobium/Agrobacterium group</taxon>
        <taxon>Agrobacterium</taxon>
        <taxon>Agrobacterium tumefaciens complex</taxon>
    </lineage>
</organism>
<comment type="caution">
    <text evidence="1">The sequence shown here is derived from an EMBL/GenBank/DDBJ whole genome shotgun (WGS) entry which is preliminary data.</text>
</comment>
<evidence type="ECO:0000313" key="1">
    <source>
        <dbReference type="EMBL" id="KIQ02291.1"/>
    </source>
</evidence>
<sequence>MGNRLCASRPSNRLIDLFVAGMLVFMGLQAAANGAPVLKPNRLERSQLPPQDIASATAAETKGCTEIVDHCLTLADHGFVQHHPPVQRTVDAQAPMQIGFDNPYAKIPGFHLLGAASPRGPPETVS</sequence>
<proteinExistence type="predicted"/>
<gene>
    <name evidence="1" type="ORF">RU07_12730</name>
</gene>
<dbReference type="EMBL" id="JXQV01000011">
    <property type="protein sequence ID" value="KIQ02291.1"/>
    <property type="molecule type" value="Genomic_DNA"/>
</dbReference>
<evidence type="ECO:0000313" key="2">
    <source>
        <dbReference type="Proteomes" id="UP000035017"/>
    </source>
</evidence>